<dbReference type="Proteomes" id="UP000054279">
    <property type="component" value="Unassembled WGS sequence"/>
</dbReference>
<protein>
    <submittedName>
        <fullName evidence="2">Uncharacterized protein</fullName>
    </submittedName>
</protein>
<evidence type="ECO:0000313" key="3">
    <source>
        <dbReference type="Proteomes" id="UP000054279"/>
    </source>
</evidence>
<dbReference type="HOGENOM" id="CLU_2378564_0_0_1"/>
<feature type="region of interest" description="Disordered" evidence="1">
    <location>
        <begin position="71"/>
        <end position="95"/>
    </location>
</feature>
<feature type="compositionally biased region" description="Polar residues" evidence="1">
    <location>
        <begin position="71"/>
        <end position="80"/>
    </location>
</feature>
<name>A0A0C9V935_SPHS4</name>
<sequence length="95" mass="10041">LYPDAPLIIDSAVSSLSVTALKANLAGHAQFNPSIYLSGSKSKLVNRLCGILTRREAHLDLVVKEMLKEAVSSSEGSTEGSDNEEDSAEFGGSDM</sequence>
<reference evidence="2 3" key="1">
    <citation type="submission" date="2014-06" db="EMBL/GenBank/DDBJ databases">
        <title>Evolutionary Origins and Diversification of the Mycorrhizal Mutualists.</title>
        <authorList>
            <consortium name="DOE Joint Genome Institute"/>
            <consortium name="Mycorrhizal Genomics Consortium"/>
            <person name="Kohler A."/>
            <person name="Kuo A."/>
            <person name="Nagy L.G."/>
            <person name="Floudas D."/>
            <person name="Copeland A."/>
            <person name="Barry K.W."/>
            <person name="Cichocki N."/>
            <person name="Veneault-Fourrey C."/>
            <person name="LaButti K."/>
            <person name="Lindquist E.A."/>
            <person name="Lipzen A."/>
            <person name="Lundell T."/>
            <person name="Morin E."/>
            <person name="Murat C."/>
            <person name="Riley R."/>
            <person name="Ohm R."/>
            <person name="Sun H."/>
            <person name="Tunlid A."/>
            <person name="Henrissat B."/>
            <person name="Grigoriev I.V."/>
            <person name="Hibbett D.S."/>
            <person name="Martin F."/>
        </authorList>
    </citation>
    <scope>NUCLEOTIDE SEQUENCE [LARGE SCALE GENOMIC DNA]</scope>
    <source>
        <strain evidence="2 3">SS14</strain>
    </source>
</reference>
<evidence type="ECO:0000313" key="2">
    <source>
        <dbReference type="EMBL" id="KIJ43489.1"/>
    </source>
</evidence>
<dbReference type="EMBL" id="KN837122">
    <property type="protein sequence ID" value="KIJ43489.1"/>
    <property type="molecule type" value="Genomic_DNA"/>
</dbReference>
<dbReference type="OrthoDB" id="120976at2759"/>
<proteinExistence type="predicted"/>
<dbReference type="AlphaFoldDB" id="A0A0C9V935"/>
<accession>A0A0C9V935</accession>
<organism evidence="2 3">
    <name type="scientific">Sphaerobolus stellatus (strain SS14)</name>
    <dbReference type="NCBI Taxonomy" id="990650"/>
    <lineage>
        <taxon>Eukaryota</taxon>
        <taxon>Fungi</taxon>
        <taxon>Dikarya</taxon>
        <taxon>Basidiomycota</taxon>
        <taxon>Agaricomycotina</taxon>
        <taxon>Agaricomycetes</taxon>
        <taxon>Phallomycetidae</taxon>
        <taxon>Geastrales</taxon>
        <taxon>Sphaerobolaceae</taxon>
        <taxon>Sphaerobolus</taxon>
    </lineage>
</organism>
<feature type="non-terminal residue" evidence="2">
    <location>
        <position position="1"/>
    </location>
</feature>
<evidence type="ECO:0000256" key="1">
    <source>
        <dbReference type="SAM" id="MobiDB-lite"/>
    </source>
</evidence>
<gene>
    <name evidence="2" type="ORF">M422DRAFT_169745</name>
</gene>
<keyword evidence="3" id="KW-1185">Reference proteome</keyword>